<evidence type="ECO:0000256" key="1">
    <source>
        <dbReference type="SAM" id="SignalP"/>
    </source>
</evidence>
<dbReference type="Gene3D" id="1.10.530.10">
    <property type="match status" value="1"/>
</dbReference>
<proteinExistence type="evidence at transcript level"/>
<dbReference type="CDD" id="cd01021">
    <property type="entry name" value="GEWL"/>
    <property type="match status" value="1"/>
</dbReference>
<protein>
    <submittedName>
        <fullName evidence="2">Lysozyme</fullName>
    </submittedName>
</protein>
<organism evidence="2">
    <name type="scientific">Haliotis diversicolor</name>
    <name type="common">Abalone</name>
    <name type="synonym">Sulculus diversicolor</name>
    <dbReference type="NCBI Taxonomy" id="36095"/>
    <lineage>
        <taxon>Eukaryota</taxon>
        <taxon>Metazoa</taxon>
        <taxon>Spiralia</taxon>
        <taxon>Lophotrochozoa</taxon>
        <taxon>Mollusca</taxon>
        <taxon>Gastropoda</taxon>
        <taxon>Vetigastropoda</taxon>
        <taxon>Lepetellida</taxon>
        <taxon>Haliotoidea</taxon>
        <taxon>Haliotidae</taxon>
        <taxon>Haliotis</taxon>
    </lineage>
</organism>
<dbReference type="SUPFAM" id="SSF53955">
    <property type="entry name" value="Lysozyme-like"/>
    <property type="match status" value="1"/>
</dbReference>
<dbReference type="GO" id="GO:0050830">
    <property type="term" value="P:defense response to Gram-positive bacterium"/>
    <property type="evidence" value="ECO:0007669"/>
    <property type="project" value="TreeGrafter"/>
</dbReference>
<dbReference type="PANTHER" id="PTHR31698:SF8">
    <property type="entry name" value="LYSOZYME G-RELATED"/>
    <property type="match status" value="1"/>
</dbReference>
<dbReference type="PRINTS" id="PR00749">
    <property type="entry name" value="LYSOZYMEG"/>
</dbReference>
<dbReference type="EMBL" id="KU886541">
    <property type="protein sequence ID" value="AOX15708.1"/>
    <property type="molecule type" value="mRNA"/>
</dbReference>
<dbReference type="GO" id="GO:0003796">
    <property type="term" value="F:lysozyme activity"/>
    <property type="evidence" value="ECO:0007669"/>
    <property type="project" value="InterPro"/>
</dbReference>
<dbReference type="InterPro" id="IPR023346">
    <property type="entry name" value="Lysozyme-like_dom_sf"/>
</dbReference>
<dbReference type="GO" id="GO:0005576">
    <property type="term" value="C:extracellular region"/>
    <property type="evidence" value="ECO:0007669"/>
    <property type="project" value="TreeGrafter"/>
</dbReference>
<reference evidence="2" key="1">
    <citation type="submission" date="2016-03" db="EMBL/GenBank/DDBJ databases">
        <title>Cloning and expression analysis of lysozyme gene from small abalone Haliotis diversicolor.</title>
        <authorList>
            <person name="Niu J."/>
            <person name="Wang G."/>
            <person name="Wang Y."/>
        </authorList>
    </citation>
    <scope>NUCLEOTIDE SEQUENCE</scope>
</reference>
<gene>
    <name evidence="2" type="primary">LysG1</name>
</gene>
<feature type="chain" id="PRO_5016317910" evidence="1">
    <location>
        <begin position="17"/>
        <end position="261"/>
    </location>
</feature>
<accession>A0A2Z2CFF7</accession>
<dbReference type="InterPro" id="IPR002152">
    <property type="entry name" value="Glyco_hydro_23"/>
</dbReference>
<name>A0A2Z2CFF7_HALDV</name>
<dbReference type="PANTHER" id="PTHR31698">
    <property type="entry name" value="LYSOZYME G FAMILY MEMBER"/>
    <property type="match status" value="1"/>
</dbReference>
<evidence type="ECO:0000313" key="2">
    <source>
        <dbReference type="EMBL" id="AOX15708.1"/>
    </source>
</evidence>
<dbReference type="AlphaFoldDB" id="A0A2Z2CFF7"/>
<keyword evidence="1" id="KW-0732">Signal</keyword>
<feature type="signal peptide" evidence="1">
    <location>
        <begin position="1"/>
        <end position="16"/>
    </location>
</feature>
<sequence>MRTFLLLTIAVAAVNGDACTSHVLTGTHAGTQGVGCMEASCCANGFMMASLCAGNDVCCFSHDSCGSSSKYNCYGDVMKLRPTGASSRTSSGLGYSGVQASNHMVDQDYAELNKRKSCYVRAGANNCIHPAVVAGVASRETRGGKLLYSTGGWGDHHHAWGIMQCDVYASGLGSTCERYAWDSCDHIDQMTRIILVPYIKQVKAKHPTWSPEQQMQGGVSAYNAGVGNVATWSHLDVGTTGNDYSNDVIARAQHLINQHGW</sequence>
<dbReference type="GO" id="GO:0009253">
    <property type="term" value="P:peptidoglycan catabolic process"/>
    <property type="evidence" value="ECO:0007669"/>
    <property type="project" value="InterPro"/>
</dbReference>